<organism evidence="1 2">
    <name type="scientific">Thelephora ganbajun</name>
    <name type="common">Ganba fungus</name>
    <dbReference type="NCBI Taxonomy" id="370292"/>
    <lineage>
        <taxon>Eukaryota</taxon>
        <taxon>Fungi</taxon>
        <taxon>Dikarya</taxon>
        <taxon>Basidiomycota</taxon>
        <taxon>Agaricomycotina</taxon>
        <taxon>Agaricomycetes</taxon>
        <taxon>Thelephorales</taxon>
        <taxon>Thelephoraceae</taxon>
        <taxon>Thelephora</taxon>
    </lineage>
</organism>
<reference evidence="1" key="1">
    <citation type="submission" date="2019-10" db="EMBL/GenBank/DDBJ databases">
        <authorList>
            <consortium name="DOE Joint Genome Institute"/>
            <person name="Kuo A."/>
            <person name="Miyauchi S."/>
            <person name="Kiss E."/>
            <person name="Drula E."/>
            <person name="Kohler A."/>
            <person name="Sanchez-Garcia M."/>
            <person name="Andreopoulos B."/>
            <person name="Barry K.W."/>
            <person name="Bonito G."/>
            <person name="Buee M."/>
            <person name="Carver A."/>
            <person name="Chen C."/>
            <person name="Cichocki N."/>
            <person name="Clum A."/>
            <person name="Culley D."/>
            <person name="Crous P.W."/>
            <person name="Fauchery L."/>
            <person name="Girlanda M."/>
            <person name="Hayes R."/>
            <person name="Keri Z."/>
            <person name="Labutti K."/>
            <person name="Lipzen A."/>
            <person name="Lombard V."/>
            <person name="Magnuson J."/>
            <person name="Maillard F."/>
            <person name="Morin E."/>
            <person name="Murat C."/>
            <person name="Nolan M."/>
            <person name="Ohm R."/>
            <person name="Pangilinan J."/>
            <person name="Pereira M."/>
            <person name="Perotto S."/>
            <person name="Peter M."/>
            <person name="Riley R."/>
            <person name="Sitrit Y."/>
            <person name="Stielow B."/>
            <person name="Szollosi G."/>
            <person name="Zifcakova L."/>
            <person name="Stursova M."/>
            <person name="Spatafora J.W."/>
            <person name="Tedersoo L."/>
            <person name="Vaario L.-M."/>
            <person name="Yamada A."/>
            <person name="Yan M."/>
            <person name="Wang P."/>
            <person name="Xu J."/>
            <person name="Bruns T."/>
            <person name="Baldrian P."/>
            <person name="Vilgalys R."/>
            <person name="Henrissat B."/>
            <person name="Grigoriev I.V."/>
            <person name="Hibbett D."/>
            <person name="Nagy L.G."/>
            <person name="Martin F.M."/>
        </authorList>
    </citation>
    <scope>NUCLEOTIDE SEQUENCE</scope>
    <source>
        <strain evidence="1">P2</strain>
    </source>
</reference>
<feature type="non-terminal residue" evidence="1">
    <location>
        <position position="92"/>
    </location>
</feature>
<dbReference type="Proteomes" id="UP000886501">
    <property type="component" value="Unassembled WGS sequence"/>
</dbReference>
<dbReference type="EMBL" id="MU117967">
    <property type="protein sequence ID" value="KAF9652704.1"/>
    <property type="molecule type" value="Genomic_DNA"/>
</dbReference>
<gene>
    <name evidence="1" type="ORF">BDM02DRAFT_3108794</name>
</gene>
<comment type="caution">
    <text evidence="1">The sequence shown here is derived from an EMBL/GenBank/DDBJ whole genome shotgun (WGS) entry which is preliminary data.</text>
</comment>
<accession>A0ACB6ZTB4</accession>
<proteinExistence type="predicted"/>
<keyword evidence="2" id="KW-1185">Reference proteome</keyword>
<protein>
    <submittedName>
        <fullName evidence="1">Uncharacterized protein</fullName>
    </submittedName>
</protein>
<name>A0ACB6ZTB4_THEGA</name>
<sequence>MAPIFCLPPDGIGFRHLRIVASSSPYTDLSKLAAWLSPLTFGLWGRQRLKVRAEDMPLIFESRMIAGMSYVQLALAPWCVVSGSRAPILPGT</sequence>
<reference evidence="1" key="2">
    <citation type="journal article" date="2020" name="Nat. Commun.">
        <title>Large-scale genome sequencing of mycorrhizal fungi provides insights into the early evolution of symbiotic traits.</title>
        <authorList>
            <person name="Miyauchi S."/>
            <person name="Kiss E."/>
            <person name="Kuo A."/>
            <person name="Drula E."/>
            <person name="Kohler A."/>
            <person name="Sanchez-Garcia M."/>
            <person name="Morin E."/>
            <person name="Andreopoulos B."/>
            <person name="Barry K.W."/>
            <person name="Bonito G."/>
            <person name="Buee M."/>
            <person name="Carver A."/>
            <person name="Chen C."/>
            <person name="Cichocki N."/>
            <person name="Clum A."/>
            <person name="Culley D."/>
            <person name="Crous P.W."/>
            <person name="Fauchery L."/>
            <person name="Girlanda M."/>
            <person name="Hayes R.D."/>
            <person name="Keri Z."/>
            <person name="LaButti K."/>
            <person name="Lipzen A."/>
            <person name="Lombard V."/>
            <person name="Magnuson J."/>
            <person name="Maillard F."/>
            <person name="Murat C."/>
            <person name="Nolan M."/>
            <person name="Ohm R.A."/>
            <person name="Pangilinan J."/>
            <person name="Pereira M.F."/>
            <person name="Perotto S."/>
            <person name="Peter M."/>
            <person name="Pfister S."/>
            <person name="Riley R."/>
            <person name="Sitrit Y."/>
            <person name="Stielow J.B."/>
            <person name="Szollosi G."/>
            <person name="Zifcakova L."/>
            <person name="Stursova M."/>
            <person name="Spatafora J.W."/>
            <person name="Tedersoo L."/>
            <person name="Vaario L.M."/>
            <person name="Yamada A."/>
            <person name="Yan M."/>
            <person name="Wang P."/>
            <person name="Xu J."/>
            <person name="Bruns T."/>
            <person name="Baldrian P."/>
            <person name="Vilgalys R."/>
            <person name="Dunand C."/>
            <person name="Henrissat B."/>
            <person name="Grigoriev I.V."/>
            <person name="Hibbett D."/>
            <person name="Nagy L.G."/>
            <person name="Martin F.M."/>
        </authorList>
    </citation>
    <scope>NUCLEOTIDE SEQUENCE</scope>
    <source>
        <strain evidence="1">P2</strain>
    </source>
</reference>
<evidence type="ECO:0000313" key="1">
    <source>
        <dbReference type="EMBL" id="KAF9652704.1"/>
    </source>
</evidence>
<evidence type="ECO:0000313" key="2">
    <source>
        <dbReference type="Proteomes" id="UP000886501"/>
    </source>
</evidence>